<feature type="transmembrane region" description="Helical" evidence="1">
    <location>
        <begin position="68"/>
        <end position="90"/>
    </location>
</feature>
<organism evidence="2 3">
    <name type="scientific">Acinetobacter indicus</name>
    <dbReference type="NCBI Taxonomy" id="756892"/>
    <lineage>
        <taxon>Bacteria</taxon>
        <taxon>Pseudomonadati</taxon>
        <taxon>Pseudomonadota</taxon>
        <taxon>Gammaproteobacteria</taxon>
        <taxon>Moraxellales</taxon>
        <taxon>Moraxellaceae</taxon>
        <taxon>Acinetobacter</taxon>
    </lineage>
</organism>
<gene>
    <name evidence="2" type="ORF">FSC09_14130</name>
</gene>
<proteinExistence type="predicted"/>
<dbReference type="AlphaFoldDB" id="A0A6C0Y5N1"/>
<dbReference type="EMBL" id="CP044455">
    <property type="protein sequence ID" value="QIC71448.1"/>
    <property type="molecule type" value="Genomic_DNA"/>
</dbReference>
<name>A0A6C0Y5N1_9GAMM</name>
<evidence type="ECO:0000313" key="2">
    <source>
        <dbReference type="EMBL" id="QIC71448.1"/>
    </source>
</evidence>
<reference evidence="2 3" key="1">
    <citation type="submission" date="2019-09" db="EMBL/GenBank/DDBJ databases">
        <title>Non-baumannii Acinetobacter spp. carrying blaNDM-1 isolated in China.</title>
        <authorList>
            <person name="Cui C."/>
            <person name="Chen C."/>
            <person name="Sun J."/>
            <person name="Liu Y."/>
        </authorList>
    </citation>
    <scope>NUCLEOTIDE SEQUENCE [LARGE SCALE GENOMIC DNA]</scope>
    <source>
        <strain evidence="2 3">B18</strain>
    </source>
</reference>
<dbReference type="Proteomes" id="UP000503440">
    <property type="component" value="Chromosome"/>
</dbReference>
<sequence>MGEQFKKNKYILALKKQLKPMINQSLFEKSSNYLTLFKVLFKEAKSYSPRLKSICLYSRDHSSKKLSLFVRFLGNYLAFSSTGATVFFWASTIPNRIIAPPIL</sequence>
<accession>A0A6C0Y5N1</accession>
<evidence type="ECO:0000256" key="1">
    <source>
        <dbReference type="SAM" id="Phobius"/>
    </source>
</evidence>
<protein>
    <submittedName>
        <fullName evidence="2">Uncharacterized protein</fullName>
    </submittedName>
</protein>
<keyword evidence="1" id="KW-1133">Transmembrane helix</keyword>
<keyword evidence="1" id="KW-0812">Transmembrane</keyword>
<evidence type="ECO:0000313" key="3">
    <source>
        <dbReference type="Proteomes" id="UP000503440"/>
    </source>
</evidence>
<keyword evidence="1" id="KW-0472">Membrane</keyword>